<dbReference type="RefSeq" id="WP_301574363.1">
    <property type="nucleotide sequence ID" value="NZ_JAPWIE010000011.1"/>
</dbReference>
<sequence length="143" mass="15050">MDINDVANRINPRRAQLALAHIMAGLGAYESWSPAHLEWIADDAKKAWTGTALPSFTDQGSDAAEFWAAVIDTAPTTELADPLTRWAEIFGDPELADEIAVALNCTEADATAAALTAAGNPQAASTFLAAHTARDTSDGETHS</sequence>
<keyword evidence="2" id="KW-1185">Reference proteome</keyword>
<proteinExistence type="predicted"/>
<accession>A0ABT4N5X3</accession>
<dbReference type="EMBL" id="JAPWIE010000011">
    <property type="protein sequence ID" value="MCZ4553676.1"/>
    <property type="molecule type" value="Genomic_DNA"/>
</dbReference>
<organism evidence="1 2">
    <name type="scientific">Gordonia rubripertincta</name>
    <name type="common">Rhodococcus corallinus</name>
    <dbReference type="NCBI Taxonomy" id="36822"/>
    <lineage>
        <taxon>Bacteria</taxon>
        <taxon>Bacillati</taxon>
        <taxon>Actinomycetota</taxon>
        <taxon>Actinomycetes</taxon>
        <taxon>Mycobacteriales</taxon>
        <taxon>Gordoniaceae</taxon>
        <taxon>Gordonia</taxon>
    </lineage>
</organism>
<evidence type="ECO:0000313" key="1">
    <source>
        <dbReference type="EMBL" id="MCZ4553676.1"/>
    </source>
</evidence>
<gene>
    <name evidence="1" type="ORF">O4213_27055</name>
</gene>
<dbReference type="Proteomes" id="UP001067235">
    <property type="component" value="Unassembled WGS sequence"/>
</dbReference>
<evidence type="ECO:0000313" key="2">
    <source>
        <dbReference type="Proteomes" id="UP001067235"/>
    </source>
</evidence>
<comment type="caution">
    <text evidence="1">The sequence shown here is derived from an EMBL/GenBank/DDBJ whole genome shotgun (WGS) entry which is preliminary data.</text>
</comment>
<protein>
    <submittedName>
        <fullName evidence="1">Uncharacterized protein</fullName>
    </submittedName>
</protein>
<name>A0ABT4N5X3_GORRU</name>
<reference evidence="1" key="1">
    <citation type="submission" date="2022-12" db="EMBL/GenBank/DDBJ databases">
        <authorList>
            <person name="Krivoruchko A.V."/>
            <person name="Elkin A."/>
        </authorList>
    </citation>
    <scope>NUCLEOTIDE SEQUENCE</scope>
    <source>
        <strain evidence="1">IEGM 1388</strain>
    </source>
</reference>